<feature type="compositionally biased region" description="Low complexity" evidence="3">
    <location>
        <begin position="453"/>
        <end position="464"/>
    </location>
</feature>
<evidence type="ECO:0000313" key="6">
    <source>
        <dbReference type="EMBL" id="CAE0712300.1"/>
    </source>
</evidence>
<feature type="domain" description="NET" evidence="5">
    <location>
        <begin position="1039"/>
        <end position="1119"/>
    </location>
</feature>
<feature type="region of interest" description="Disordered" evidence="3">
    <location>
        <begin position="1"/>
        <end position="102"/>
    </location>
</feature>
<dbReference type="PROSITE" id="PS50014">
    <property type="entry name" value="BROMODOMAIN_2"/>
    <property type="match status" value="1"/>
</dbReference>
<evidence type="ECO:0000256" key="2">
    <source>
        <dbReference type="PROSITE-ProRule" id="PRU00035"/>
    </source>
</evidence>
<dbReference type="Gene3D" id="1.20.920.10">
    <property type="entry name" value="Bromodomain-like"/>
    <property type="match status" value="1"/>
</dbReference>
<dbReference type="Gene3D" id="1.20.1270.220">
    <property type="match status" value="1"/>
</dbReference>
<evidence type="ECO:0008006" key="7">
    <source>
        <dbReference type="Google" id="ProtNLM"/>
    </source>
</evidence>
<feature type="region of interest" description="Disordered" evidence="3">
    <location>
        <begin position="249"/>
        <end position="323"/>
    </location>
</feature>
<dbReference type="GO" id="GO:0006338">
    <property type="term" value="P:chromatin remodeling"/>
    <property type="evidence" value="ECO:0007669"/>
    <property type="project" value="TreeGrafter"/>
</dbReference>
<feature type="domain" description="Bromo" evidence="4">
    <location>
        <begin position="788"/>
        <end position="860"/>
    </location>
</feature>
<dbReference type="InterPro" id="IPR027353">
    <property type="entry name" value="NET_dom"/>
</dbReference>
<sequence>MDATMSNSNGMNGKSSSSAKENGEIKKESQDTKVGKDVVMEDASASVSASDKTKTNSNNNNNNNNGTSNKGSTAAAGSNGKTASASASTSTSPPPPVLRGTLSYNAEPRQHLIRGMWNYENSNAFPPQKFELVRNLTNDEADGAEVLPKDGEFHGSFSLAYFHTTSKGKQKERSKVIAESGVKIKFTKIESSSNDDDDYDYNVDGTGVNQFGIFHINGTAKPTTHGDGQYSIELRKRYDAVATAAAGNSNAAATKKAKKQKRNSLKGAAAQLDNIDPSKLPPPSKSFEKNVVCLRGKLTRGGADGDDDHDGNNGNGNGNSGYSDPLFMASDDLVHKISGMWSSGLDLLVSDPENTRGLCNRFEYEHKSSNPNASFPVSGRYSGWFDLNNEKGGKTKINETDITLRFRRNNAGYHNVEGKGSNAFGKYTITGTLTKDNIVTIFRHFIQKKSKASSSSSASVSASSRLPVTSAPPPLNAPGQPRTASPHYGSSGAAPAAKQLSLDDVVVPGNDDNDNDNDGTATATPAEPLKPPDLGTYTAVFRGVLRANEDGSHSCQGKWAITREHFTSGQTSNCAFRLESHHAEQAIANSENGGGARHLFPLDSDRYKGSFQLKKGGSRYQIIIDTQMVMKFRENTSGTFNVYGKGVNEIGIFKLTGTLIASGKTGGQVELYRVYPPELLTTATPASASSKSKSKKSAGLPAGSNLPPALAAKNFNNMGQGGNSYSTMMPGPPRAGAASTKAAYGSMSRRESTRVVKVPSRLEDEDPNAQFSRIMDKCNVLLRIIREKDVEMGAFFSEPVDPVALNIPTYLQVIKEPMDLRTLNRKMEGNDVKSPEEFARLCRLIFENAVMFNVDPSHSVHQAARTLLILFNQKYRDIERQVANLRRVGIQEDSKGKKGDKKRKRGGSGGGAQESEVETKSLKRRRLDEAHEMALANSHAMSSLIGAAPHPSTNDAGVTRKEFNIMLNVIQKLQHQVVKTYTMLAELSSDDPGSGAGLDSPDPVSSSTKGSGAAAIKKKPKKKPEPPKPPEKKKPQPEPVIPEDDTIPLTLAEQEFLTESIPGLPQDNLQGVIQIIREAAKLTGEEDEIDLEIDQLDTPTQRKLLRYVTKYVKPKRQKKVPAKKTKAPSQPNKKPTQGRRAPASKEQSPPTPVAPSEKPKSDSFFSFGNEEDSDSESEGEISEDEEAETEAPSGAQDSSKDFQFAGLGDDDDDDDDDDEDEDKDESDSDHGGATSWNISKLEEETEKKEGDVDDAWGAAREKAVATKAREQDKKKREEKLKAEAEQQKLQNLQKAVAHGEEIKAQRQAEEEEEARLQEENENKAEEERNKARENARKQVQAVEQTADFDAQRDLMRQLENTYEKNCLDKSMGGASPEFTF</sequence>
<feature type="compositionally biased region" description="Basic and acidic residues" evidence="3">
    <location>
        <begin position="1240"/>
        <end position="1250"/>
    </location>
</feature>
<feature type="compositionally biased region" description="Low complexity" evidence="3">
    <location>
        <begin position="55"/>
        <end position="91"/>
    </location>
</feature>
<feature type="compositionally biased region" description="Basic and acidic residues" evidence="3">
    <location>
        <begin position="1297"/>
        <end position="1336"/>
    </location>
</feature>
<evidence type="ECO:0000259" key="5">
    <source>
        <dbReference type="PROSITE" id="PS51525"/>
    </source>
</evidence>
<feature type="region of interest" description="Disordered" evidence="3">
    <location>
        <begin position="453"/>
        <end position="533"/>
    </location>
</feature>
<accession>A0A7S4ADM6</accession>
<reference evidence="6" key="1">
    <citation type="submission" date="2021-01" db="EMBL/GenBank/DDBJ databases">
        <authorList>
            <person name="Corre E."/>
            <person name="Pelletier E."/>
            <person name="Niang G."/>
            <person name="Scheremetjew M."/>
            <person name="Finn R."/>
            <person name="Kale V."/>
            <person name="Holt S."/>
            <person name="Cochrane G."/>
            <person name="Meng A."/>
            <person name="Brown T."/>
            <person name="Cohen L."/>
        </authorList>
    </citation>
    <scope>NUCLEOTIDE SEQUENCE</scope>
    <source>
        <strain evidence="6">10249 10 AB</strain>
    </source>
</reference>
<keyword evidence="1 2" id="KW-0103">Bromodomain</keyword>
<feature type="compositionally biased region" description="Low complexity" evidence="3">
    <location>
        <begin position="1"/>
        <end position="18"/>
    </location>
</feature>
<feature type="compositionally biased region" description="Basic and acidic residues" evidence="3">
    <location>
        <begin position="21"/>
        <end position="39"/>
    </location>
</feature>
<name>A0A7S4ADM6_9STRA</name>
<dbReference type="GO" id="GO:0006355">
    <property type="term" value="P:regulation of DNA-templated transcription"/>
    <property type="evidence" value="ECO:0007669"/>
    <property type="project" value="TreeGrafter"/>
</dbReference>
<dbReference type="Pfam" id="PF17035">
    <property type="entry name" value="BET"/>
    <property type="match status" value="1"/>
</dbReference>
<proteinExistence type="predicted"/>
<feature type="compositionally biased region" description="Basic residues" evidence="3">
    <location>
        <begin position="1112"/>
        <end position="1126"/>
    </location>
</feature>
<evidence type="ECO:0000256" key="1">
    <source>
        <dbReference type="ARBA" id="ARBA00023117"/>
    </source>
</evidence>
<feature type="region of interest" description="Disordered" evidence="3">
    <location>
        <begin position="684"/>
        <end position="703"/>
    </location>
</feature>
<protein>
    <recommendedName>
        <fullName evidence="7">Bromo domain-containing protein</fullName>
    </recommendedName>
</protein>
<dbReference type="InterPro" id="IPR001487">
    <property type="entry name" value="Bromodomain"/>
</dbReference>
<feature type="compositionally biased region" description="Basic residues" evidence="3">
    <location>
        <begin position="255"/>
        <end position="264"/>
    </location>
</feature>
<dbReference type="PANTHER" id="PTHR22880:SF225">
    <property type="entry name" value="BROMODOMAIN-CONTAINING PROTEIN BET-1-RELATED"/>
    <property type="match status" value="1"/>
</dbReference>
<dbReference type="SUPFAM" id="SSF47370">
    <property type="entry name" value="Bromodomain"/>
    <property type="match status" value="1"/>
</dbReference>
<dbReference type="InterPro" id="IPR050935">
    <property type="entry name" value="Bromo_chromatin_reader"/>
</dbReference>
<feature type="region of interest" description="Disordered" evidence="3">
    <location>
        <begin position="990"/>
        <end position="1048"/>
    </location>
</feature>
<organism evidence="6">
    <name type="scientific">Pseudo-nitzschia australis</name>
    <dbReference type="NCBI Taxonomy" id="44445"/>
    <lineage>
        <taxon>Eukaryota</taxon>
        <taxon>Sar</taxon>
        <taxon>Stramenopiles</taxon>
        <taxon>Ochrophyta</taxon>
        <taxon>Bacillariophyta</taxon>
        <taxon>Bacillariophyceae</taxon>
        <taxon>Bacillariophycidae</taxon>
        <taxon>Bacillariales</taxon>
        <taxon>Bacillariaceae</taxon>
        <taxon>Pseudo-nitzschia</taxon>
    </lineage>
</organism>
<evidence type="ECO:0000259" key="4">
    <source>
        <dbReference type="PROSITE" id="PS50014"/>
    </source>
</evidence>
<feature type="compositionally biased region" description="Basic and acidic residues" evidence="3">
    <location>
        <begin position="1023"/>
        <end position="1036"/>
    </location>
</feature>
<dbReference type="GO" id="GO:0005634">
    <property type="term" value="C:nucleus"/>
    <property type="evidence" value="ECO:0007669"/>
    <property type="project" value="TreeGrafter"/>
</dbReference>
<dbReference type="GO" id="GO:0000785">
    <property type="term" value="C:chromatin"/>
    <property type="evidence" value="ECO:0007669"/>
    <property type="project" value="TreeGrafter"/>
</dbReference>
<feature type="region of interest" description="Disordered" evidence="3">
    <location>
        <begin position="889"/>
        <end position="924"/>
    </location>
</feature>
<feature type="compositionally biased region" description="Acidic residues" evidence="3">
    <location>
        <begin position="1169"/>
        <end position="1189"/>
    </location>
</feature>
<dbReference type="PROSITE" id="PS51525">
    <property type="entry name" value="NET"/>
    <property type="match status" value="1"/>
</dbReference>
<dbReference type="Pfam" id="PF00439">
    <property type="entry name" value="Bromodomain"/>
    <property type="match status" value="1"/>
</dbReference>
<dbReference type="InterPro" id="IPR038336">
    <property type="entry name" value="NET_sf"/>
</dbReference>
<dbReference type="PANTHER" id="PTHR22880">
    <property type="entry name" value="FALZ-RELATED BROMODOMAIN-CONTAINING PROTEINS"/>
    <property type="match status" value="1"/>
</dbReference>
<gene>
    <name evidence="6" type="ORF">PAUS00366_LOCUS5052</name>
</gene>
<dbReference type="SMART" id="SM00297">
    <property type="entry name" value="BROMO"/>
    <property type="match status" value="1"/>
</dbReference>
<feature type="compositionally biased region" description="Basic and acidic residues" evidence="3">
    <location>
        <begin position="1259"/>
        <end position="1286"/>
    </location>
</feature>
<feature type="compositionally biased region" description="Acidic residues" evidence="3">
    <location>
        <begin position="1208"/>
        <end position="1227"/>
    </location>
</feature>
<feature type="region of interest" description="Disordered" evidence="3">
    <location>
        <begin position="1107"/>
        <end position="1350"/>
    </location>
</feature>
<dbReference type="EMBL" id="HBIX01006398">
    <property type="protein sequence ID" value="CAE0712300.1"/>
    <property type="molecule type" value="Transcribed_RNA"/>
</dbReference>
<evidence type="ECO:0000256" key="3">
    <source>
        <dbReference type="SAM" id="MobiDB-lite"/>
    </source>
</evidence>
<dbReference type="InterPro" id="IPR036427">
    <property type="entry name" value="Bromodomain-like_sf"/>
</dbReference>